<dbReference type="Gene3D" id="3.40.190.10">
    <property type="entry name" value="Periplasmic binding protein-like II"/>
    <property type="match status" value="1"/>
</dbReference>
<dbReference type="Gene3D" id="3.10.105.10">
    <property type="entry name" value="Dipeptide-binding Protein, Domain 3"/>
    <property type="match status" value="1"/>
</dbReference>
<feature type="domain" description="Solute-binding protein family 5" evidence="1">
    <location>
        <begin position="100"/>
        <end position="507"/>
    </location>
</feature>
<evidence type="ECO:0000313" key="3">
    <source>
        <dbReference type="Proteomes" id="UP000319130"/>
    </source>
</evidence>
<dbReference type="PANTHER" id="PTHR30290">
    <property type="entry name" value="PERIPLASMIC BINDING COMPONENT OF ABC TRANSPORTER"/>
    <property type="match status" value="1"/>
</dbReference>
<dbReference type="InterPro" id="IPR023765">
    <property type="entry name" value="SBP_5_CS"/>
</dbReference>
<dbReference type="InterPro" id="IPR000914">
    <property type="entry name" value="SBP_5_dom"/>
</dbReference>
<dbReference type="AlphaFoldDB" id="A0A523VWS8"/>
<dbReference type="PANTHER" id="PTHR30290:SF62">
    <property type="entry name" value="OLIGOPEPTIDE ABC TRANSPORTER, PERIPLASMIC OLIGOPEPTIDE-BINDING PROTEIN"/>
    <property type="match status" value="1"/>
</dbReference>
<name>A0A523VWS8_UNCAE</name>
<organism evidence="2 3">
    <name type="scientific">Aerophobetes bacterium</name>
    <dbReference type="NCBI Taxonomy" id="2030807"/>
    <lineage>
        <taxon>Bacteria</taxon>
        <taxon>Candidatus Aerophobota</taxon>
    </lineage>
</organism>
<dbReference type="SUPFAM" id="SSF53850">
    <property type="entry name" value="Periplasmic binding protein-like II"/>
    <property type="match status" value="1"/>
</dbReference>
<dbReference type="EMBL" id="SOIZ01000371">
    <property type="protein sequence ID" value="TET59227.1"/>
    <property type="molecule type" value="Genomic_DNA"/>
</dbReference>
<sequence>MIRKLVVVLLGGVFCLLGVTSALAVEYNEAPMLRTMVAAGELPPVEERLPEEPLVVEPVEEIGQYGGTLRRAWLGLADKWGPAKLMEVRMIQWNWSATQLLPDVAKAWELSEDGKSFTFYLRKGMKWSDGHPFTTEDILFEWEDVIMNKELTPARRAAWFMAAGEPGKMEIIDDYTFRITFKESYPILLLDVPDRLRRLINAPKHYAKQFHPRYTPADELEKMTKEAGFDHWYELYGAKMGEGWWDTNPDHPTLWAWKVKVPGTATRMVHERNPYYWKVDPQGNQLPYIDRITHDLVEDVDMINFKAVAGEIDMQMRHIQFANYTLFMENQEKGDYRVLQWKNDIGGDPVIYLNLTCKDPVLRKLFENDKFRKALSLAINRDEINELCYLGTGEPRQESFISGTRYYSEEWEKAYAEYDPQKANTLLDEIGLTRRDAAGFRLRPDGKVLSVIIEFTSAFGPWPDACALTKEYWEAVGVKTSLKSEERSLFWTRIDGNEHQVAIWGGMCSAIVVENIGWLTAYSASEHDRWYKSGGEAGEKPTGDIAKLYELWDKVKVATDEKERDRLIEETVNLHIKNIWAIGTVGEIRQLVVVKNNLRNVPEELICANPQQTPGNAQTAQFFIKQK</sequence>
<dbReference type="GO" id="GO:1904680">
    <property type="term" value="F:peptide transmembrane transporter activity"/>
    <property type="evidence" value="ECO:0007669"/>
    <property type="project" value="TreeGrafter"/>
</dbReference>
<comment type="caution">
    <text evidence="2">The sequence shown here is derived from an EMBL/GenBank/DDBJ whole genome shotgun (WGS) entry which is preliminary data.</text>
</comment>
<proteinExistence type="predicted"/>
<accession>A0A523VWS8</accession>
<evidence type="ECO:0000259" key="1">
    <source>
        <dbReference type="Pfam" id="PF00496"/>
    </source>
</evidence>
<dbReference type="InterPro" id="IPR039424">
    <property type="entry name" value="SBP_5"/>
</dbReference>
<reference evidence="2 3" key="1">
    <citation type="submission" date="2019-03" db="EMBL/GenBank/DDBJ databases">
        <title>Metabolic potential of uncultured bacteria and archaea associated with petroleum seepage in deep-sea sediments.</title>
        <authorList>
            <person name="Dong X."/>
            <person name="Hubert C."/>
        </authorList>
    </citation>
    <scope>NUCLEOTIDE SEQUENCE [LARGE SCALE GENOMIC DNA]</scope>
    <source>
        <strain evidence="2">E29_bin52</strain>
    </source>
</reference>
<gene>
    <name evidence="2" type="ORF">E3J48_08100</name>
</gene>
<dbReference type="PROSITE" id="PS01040">
    <property type="entry name" value="SBP_BACTERIAL_5"/>
    <property type="match status" value="1"/>
</dbReference>
<protein>
    <submittedName>
        <fullName evidence="2">ABC transporter substrate-binding protein</fullName>
    </submittedName>
</protein>
<evidence type="ECO:0000313" key="2">
    <source>
        <dbReference type="EMBL" id="TET59227.1"/>
    </source>
</evidence>
<dbReference type="Proteomes" id="UP000319130">
    <property type="component" value="Unassembled WGS sequence"/>
</dbReference>
<dbReference type="GO" id="GO:0015833">
    <property type="term" value="P:peptide transport"/>
    <property type="evidence" value="ECO:0007669"/>
    <property type="project" value="TreeGrafter"/>
</dbReference>
<dbReference type="Pfam" id="PF00496">
    <property type="entry name" value="SBP_bac_5"/>
    <property type="match status" value="1"/>
</dbReference>
<dbReference type="CDD" id="cd08500">
    <property type="entry name" value="PBP2_NikA_DppA_OppA_like_4"/>
    <property type="match status" value="1"/>
</dbReference>